<proteinExistence type="predicted"/>
<accession>A0A363NPT7</accession>
<dbReference type="Pfam" id="PF20274">
    <property type="entry name" value="cREC_REC"/>
    <property type="match status" value="1"/>
</dbReference>
<dbReference type="InterPro" id="IPR046909">
    <property type="entry name" value="cREC_REC"/>
</dbReference>
<protein>
    <recommendedName>
        <fullName evidence="1">Cyclic-phosphate processing Receiver domain-containing protein</fullName>
    </recommendedName>
</protein>
<evidence type="ECO:0000313" key="3">
    <source>
        <dbReference type="Proteomes" id="UP000250831"/>
    </source>
</evidence>
<comment type="caution">
    <text evidence="2">The sequence shown here is derived from an EMBL/GenBank/DDBJ whole genome shotgun (WGS) entry which is preliminary data.</text>
</comment>
<dbReference type="AlphaFoldDB" id="A0A363NPT7"/>
<reference evidence="2 3" key="1">
    <citation type="submission" date="2018-04" db="EMBL/GenBank/DDBJ databases">
        <title>Sphingobacterium sp. M46 Genome.</title>
        <authorList>
            <person name="Cheng J."/>
            <person name="Li Y."/>
        </authorList>
    </citation>
    <scope>NUCLEOTIDE SEQUENCE [LARGE SCALE GENOMIC DNA]</scope>
    <source>
        <strain evidence="2 3">M46</strain>
    </source>
</reference>
<dbReference type="EMBL" id="QCXX01000006">
    <property type="protein sequence ID" value="PUV22788.1"/>
    <property type="molecule type" value="Genomic_DNA"/>
</dbReference>
<dbReference type="Proteomes" id="UP000250831">
    <property type="component" value="Unassembled WGS sequence"/>
</dbReference>
<sequence>MSKEEIDQYLLTDWTVIRSYQDFVTYISENGIPSIISFDHDLGINLDNTEAESGYDAVKYIVNLIIEQEHRVLPQVLCHSQNPVGKTNILSYWNNFIKSIDKG</sequence>
<name>A0A363NPT7_9SPHI</name>
<gene>
    <name evidence="2" type="ORF">DCO56_20150</name>
</gene>
<evidence type="ECO:0000259" key="1">
    <source>
        <dbReference type="Pfam" id="PF20274"/>
    </source>
</evidence>
<evidence type="ECO:0000313" key="2">
    <source>
        <dbReference type="EMBL" id="PUV22788.1"/>
    </source>
</evidence>
<organism evidence="2 3">
    <name type="scientific">Sphingobacterium athyrii</name>
    <dbReference type="NCBI Taxonomy" id="2152717"/>
    <lineage>
        <taxon>Bacteria</taxon>
        <taxon>Pseudomonadati</taxon>
        <taxon>Bacteroidota</taxon>
        <taxon>Sphingobacteriia</taxon>
        <taxon>Sphingobacteriales</taxon>
        <taxon>Sphingobacteriaceae</taxon>
        <taxon>Sphingobacterium</taxon>
    </lineage>
</organism>
<feature type="domain" description="Cyclic-phosphate processing Receiver" evidence="1">
    <location>
        <begin position="12"/>
        <end position="93"/>
    </location>
</feature>
<dbReference type="OrthoDB" id="709829at2"/>
<keyword evidence="3" id="KW-1185">Reference proteome</keyword>